<keyword evidence="4" id="KW-1185">Reference proteome</keyword>
<keyword evidence="2" id="KW-1277">Toxin-antitoxin system</keyword>
<comment type="similarity">
    <text evidence="1">Belongs to the PemK/MazF family.</text>
</comment>
<dbReference type="RefSeq" id="WP_048704355.1">
    <property type="nucleotide sequence ID" value="NZ_CP012034.1"/>
</dbReference>
<dbReference type="KEGG" id="lgn:ABM34_06405"/>
<dbReference type="InterPro" id="IPR003477">
    <property type="entry name" value="PemK-like"/>
</dbReference>
<dbReference type="STRING" id="1007676.ABM34_06405"/>
<dbReference type="InterPro" id="IPR011067">
    <property type="entry name" value="Plasmid_toxin/cell-grow_inhib"/>
</dbReference>
<name>A0A0H4QGY7_9LACO</name>
<accession>A0A0H4QGY7</accession>
<proteinExistence type="inferred from homology"/>
<protein>
    <submittedName>
        <fullName evidence="3">Uncharacterized protein</fullName>
    </submittedName>
</protein>
<evidence type="ECO:0000256" key="2">
    <source>
        <dbReference type="ARBA" id="ARBA00022649"/>
    </source>
</evidence>
<evidence type="ECO:0000256" key="1">
    <source>
        <dbReference type="ARBA" id="ARBA00007521"/>
    </source>
</evidence>
<dbReference type="Proteomes" id="UP000036106">
    <property type="component" value="Chromosome"/>
</dbReference>
<evidence type="ECO:0000313" key="3">
    <source>
        <dbReference type="EMBL" id="AKP67202.1"/>
    </source>
</evidence>
<dbReference type="GO" id="GO:0003677">
    <property type="term" value="F:DNA binding"/>
    <property type="evidence" value="ECO:0007669"/>
    <property type="project" value="InterPro"/>
</dbReference>
<reference evidence="4" key="1">
    <citation type="submission" date="2015-07" db="EMBL/GenBank/DDBJ databases">
        <title>Lactobacillus ginsenosidimutans/EMML 3141/ whole genome sequencing.</title>
        <authorList>
            <person name="Kim M.K."/>
            <person name="Im W.-T."/>
            <person name="Srinivasan S."/>
            <person name="Lee J.-J."/>
        </authorList>
    </citation>
    <scope>NUCLEOTIDE SEQUENCE [LARGE SCALE GENOMIC DNA]</scope>
    <source>
        <strain evidence="4">EMML 3041</strain>
    </source>
</reference>
<evidence type="ECO:0000313" key="4">
    <source>
        <dbReference type="Proteomes" id="UP000036106"/>
    </source>
</evidence>
<dbReference type="PATRIC" id="fig|1007676.4.peg.1273"/>
<dbReference type="AlphaFoldDB" id="A0A0H4QGY7"/>
<sequence>MEKKFHGEKSYIPHQKDVIYINLNPLTKKEKWHRSPAVVISNRGYNSISGLVIIALIHYSNDSDVNPVQLSVPLKTRTLTGNVNTFNFYTVDYENRNIEFIDVLDNSTFRKIKDTLNWIIQ</sequence>
<gene>
    <name evidence="3" type="ORF">ABM34_06405</name>
</gene>
<organism evidence="3 4">
    <name type="scientific">Companilactobacillus ginsenosidimutans</name>
    <dbReference type="NCBI Taxonomy" id="1007676"/>
    <lineage>
        <taxon>Bacteria</taxon>
        <taxon>Bacillati</taxon>
        <taxon>Bacillota</taxon>
        <taxon>Bacilli</taxon>
        <taxon>Lactobacillales</taxon>
        <taxon>Lactobacillaceae</taxon>
        <taxon>Companilactobacillus</taxon>
    </lineage>
</organism>
<dbReference type="SUPFAM" id="SSF50118">
    <property type="entry name" value="Cell growth inhibitor/plasmid maintenance toxic component"/>
    <property type="match status" value="1"/>
</dbReference>
<dbReference type="EMBL" id="CP012034">
    <property type="protein sequence ID" value="AKP67202.1"/>
    <property type="molecule type" value="Genomic_DNA"/>
</dbReference>
<dbReference type="Gene3D" id="2.30.30.110">
    <property type="match status" value="1"/>
</dbReference>
<dbReference type="Pfam" id="PF02452">
    <property type="entry name" value="PemK_toxin"/>
    <property type="match status" value="1"/>
</dbReference>